<feature type="compositionally biased region" description="Low complexity" evidence="1">
    <location>
        <begin position="61"/>
        <end position="71"/>
    </location>
</feature>
<keyword evidence="5" id="KW-1185">Reference proteome</keyword>
<accession>A0A6A5X1M1</accession>
<evidence type="ECO:0000256" key="3">
    <source>
        <dbReference type="SAM" id="SignalP"/>
    </source>
</evidence>
<evidence type="ECO:0000256" key="1">
    <source>
        <dbReference type="SAM" id="MobiDB-lite"/>
    </source>
</evidence>
<feature type="compositionally biased region" description="Low complexity" evidence="1">
    <location>
        <begin position="45"/>
        <end position="54"/>
    </location>
</feature>
<feature type="signal peptide" evidence="3">
    <location>
        <begin position="1"/>
        <end position="24"/>
    </location>
</feature>
<gene>
    <name evidence="4" type="ORF">P154DRAFT_51322</name>
</gene>
<dbReference type="EMBL" id="ML977568">
    <property type="protein sequence ID" value="KAF2004216.1"/>
    <property type="molecule type" value="Genomic_DNA"/>
</dbReference>
<feature type="region of interest" description="Disordered" evidence="1">
    <location>
        <begin position="140"/>
        <end position="162"/>
    </location>
</feature>
<feature type="transmembrane region" description="Helical" evidence="2">
    <location>
        <begin position="79"/>
        <end position="103"/>
    </location>
</feature>
<feature type="chain" id="PRO_5025331622" description="Mid2 domain-containing protein" evidence="3">
    <location>
        <begin position="25"/>
        <end position="162"/>
    </location>
</feature>
<sequence length="162" mass="17279">MMFDIPEFILFGFAWSAFSTICTARSLPEVTRYHVSKSISSSQTATATPAITQPVGSNPMPTATPATAPHSSSTKGVTVATIVGILGGMVVLLLLTLVLALALRNHKKKRYQKMLEQATSVKNGSLTAIVVTREFGSESRSISAKSMDSDGKSVRFELERGG</sequence>
<dbReference type="Proteomes" id="UP000799779">
    <property type="component" value="Unassembled WGS sequence"/>
</dbReference>
<feature type="region of interest" description="Disordered" evidence="1">
    <location>
        <begin position="45"/>
        <end position="71"/>
    </location>
</feature>
<dbReference type="AlphaFoldDB" id="A0A6A5X1M1"/>
<proteinExistence type="predicted"/>
<evidence type="ECO:0008006" key="6">
    <source>
        <dbReference type="Google" id="ProtNLM"/>
    </source>
</evidence>
<evidence type="ECO:0000313" key="5">
    <source>
        <dbReference type="Proteomes" id="UP000799779"/>
    </source>
</evidence>
<feature type="compositionally biased region" description="Basic and acidic residues" evidence="1">
    <location>
        <begin position="147"/>
        <end position="162"/>
    </location>
</feature>
<evidence type="ECO:0000313" key="4">
    <source>
        <dbReference type="EMBL" id="KAF2004216.1"/>
    </source>
</evidence>
<keyword evidence="2" id="KW-1133">Transmembrane helix</keyword>
<protein>
    <recommendedName>
        <fullName evidence="6">Mid2 domain-containing protein</fullName>
    </recommendedName>
</protein>
<keyword evidence="2" id="KW-0812">Transmembrane</keyword>
<organism evidence="4 5">
    <name type="scientific">Amniculicola lignicola CBS 123094</name>
    <dbReference type="NCBI Taxonomy" id="1392246"/>
    <lineage>
        <taxon>Eukaryota</taxon>
        <taxon>Fungi</taxon>
        <taxon>Dikarya</taxon>
        <taxon>Ascomycota</taxon>
        <taxon>Pezizomycotina</taxon>
        <taxon>Dothideomycetes</taxon>
        <taxon>Pleosporomycetidae</taxon>
        <taxon>Pleosporales</taxon>
        <taxon>Amniculicolaceae</taxon>
        <taxon>Amniculicola</taxon>
    </lineage>
</organism>
<keyword evidence="3" id="KW-0732">Signal</keyword>
<reference evidence="4" key="1">
    <citation type="journal article" date="2020" name="Stud. Mycol.">
        <title>101 Dothideomycetes genomes: a test case for predicting lifestyles and emergence of pathogens.</title>
        <authorList>
            <person name="Haridas S."/>
            <person name="Albert R."/>
            <person name="Binder M."/>
            <person name="Bloem J."/>
            <person name="Labutti K."/>
            <person name="Salamov A."/>
            <person name="Andreopoulos B."/>
            <person name="Baker S."/>
            <person name="Barry K."/>
            <person name="Bills G."/>
            <person name="Bluhm B."/>
            <person name="Cannon C."/>
            <person name="Castanera R."/>
            <person name="Culley D."/>
            <person name="Daum C."/>
            <person name="Ezra D."/>
            <person name="Gonzalez J."/>
            <person name="Henrissat B."/>
            <person name="Kuo A."/>
            <person name="Liang C."/>
            <person name="Lipzen A."/>
            <person name="Lutzoni F."/>
            <person name="Magnuson J."/>
            <person name="Mondo S."/>
            <person name="Nolan M."/>
            <person name="Ohm R."/>
            <person name="Pangilinan J."/>
            <person name="Park H.-J."/>
            <person name="Ramirez L."/>
            <person name="Alfaro M."/>
            <person name="Sun H."/>
            <person name="Tritt A."/>
            <person name="Yoshinaga Y."/>
            <person name="Zwiers L.-H."/>
            <person name="Turgeon B."/>
            <person name="Goodwin S."/>
            <person name="Spatafora J."/>
            <person name="Crous P."/>
            <person name="Grigoriev I."/>
        </authorList>
    </citation>
    <scope>NUCLEOTIDE SEQUENCE</scope>
    <source>
        <strain evidence="4">CBS 123094</strain>
    </source>
</reference>
<evidence type="ECO:0000256" key="2">
    <source>
        <dbReference type="SAM" id="Phobius"/>
    </source>
</evidence>
<name>A0A6A5X1M1_9PLEO</name>
<keyword evidence="2" id="KW-0472">Membrane</keyword>